<dbReference type="PANTHER" id="PTHR46638:SF1">
    <property type="entry name" value="CORRINOID ADENOSYLTRANSFERASE"/>
    <property type="match status" value="1"/>
</dbReference>
<dbReference type="InterPro" id="IPR003724">
    <property type="entry name" value="CblAdoTrfase_CobA"/>
</dbReference>
<name>X1K4U8_9ZZZZ</name>
<proteinExistence type="predicted"/>
<accession>X1K4U8</accession>
<dbReference type="AlphaFoldDB" id="X1K4U8"/>
<sequence length="95" mass="10750">KEEAKKALNAARKAILSNDYDIVILDEINVAAAWKLIDVDEVIKLIQERPEKVELILTGRYANDRLISLADLVTNMTKIKHPYDKGISARKGIDY</sequence>
<gene>
    <name evidence="1" type="ORF">S06H3_02625</name>
</gene>
<evidence type="ECO:0000313" key="1">
    <source>
        <dbReference type="EMBL" id="GAI02042.1"/>
    </source>
</evidence>
<dbReference type="Pfam" id="PF02572">
    <property type="entry name" value="CobA_CobO_BtuR"/>
    <property type="match status" value="1"/>
</dbReference>
<dbReference type="GO" id="GO:0005524">
    <property type="term" value="F:ATP binding"/>
    <property type="evidence" value="ECO:0007669"/>
    <property type="project" value="InterPro"/>
</dbReference>
<dbReference type="PANTHER" id="PTHR46638">
    <property type="entry name" value="CORRINOID ADENOSYLTRANSFERASE"/>
    <property type="match status" value="1"/>
</dbReference>
<dbReference type="GO" id="GO:0009236">
    <property type="term" value="P:cobalamin biosynthetic process"/>
    <property type="evidence" value="ECO:0007669"/>
    <property type="project" value="InterPro"/>
</dbReference>
<dbReference type="Gene3D" id="3.40.50.300">
    <property type="entry name" value="P-loop containing nucleotide triphosphate hydrolases"/>
    <property type="match status" value="1"/>
</dbReference>
<dbReference type="InterPro" id="IPR027417">
    <property type="entry name" value="P-loop_NTPase"/>
</dbReference>
<organism evidence="1">
    <name type="scientific">marine sediment metagenome</name>
    <dbReference type="NCBI Taxonomy" id="412755"/>
    <lineage>
        <taxon>unclassified sequences</taxon>
        <taxon>metagenomes</taxon>
        <taxon>ecological metagenomes</taxon>
    </lineage>
</organism>
<dbReference type="EMBL" id="BARV01000784">
    <property type="protein sequence ID" value="GAI02042.1"/>
    <property type="molecule type" value="Genomic_DNA"/>
</dbReference>
<comment type="caution">
    <text evidence="1">The sequence shown here is derived from an EMBL/GenBank/DDBJ whole genome shotgun (WGS) entry which is preliminary data.</text>
</comment>
<reference evidence="1" key="1">
    <citation type="journal article" date="2014" name="Front. Microbiol.">
        <title>High frequency of phylogenetically diverse reductive dehalogenase-homologous genes in deep subseafloor sedimentary metagenomes.</title>
        <authorList>
            <person name="Kawai M."/>
            <person name="Futagami T."/>
            <person name="Toyoda A."/>
            <person name="Takaki Y."/>
            <person name="Nishi S."/>
            <person name="Hori S."/>
            <person name="Arai W."/>
            <person name="Tsubouchi T."/>
            <person name="Morono Y."/>
            <person name="Uchiyama I."/>
            <person name="Ito T."/>
            <person name="Fujiyama A."/>
            <person name="Inagaki F."/>
            <person name="Takami H."/>
        </authorList>
    </citation>
    <scope>NUCLEOTIDE SEQUENCE</scope>
    <source>
        <strain evidence="1">Expedition CK06-06</strain>
    </source>
</reference>
<dbReference type="GO" id="GO:0008817">
    <property type="term" value="F:corrinoid adenosyltransferase activity"/>
    <property type="evidence" value="ECO:0007669"/>
    <property type="project" value="InterPro"/>
</dbReference>
<protein>
    <recommendedName>
        <fullName evidence="2">Cob(I)yrinic acid a,c-diamide adenosyltransferase</fullName>
    </recommendedName>
</protein>
<evidence type="ECO:0008006" key="2">
    <source>
        <dbReference type="Google" id="ProtNLM"/>
    </source>
</evidence>
<dbReference type="SUPFAM" id="SSF52540">
    <property type="entry name" value="P-loop containing nucleoside triphosphate hydrolases"/>
    <property type="match status" value="1"/>
</dbReference>
<feature type="non-terminal residue" evidence="1">
    <location>
        <position position="1"/>
    </location>
</feature>